<evidence type="ECO:0000313" key="5">
    <source>
        <dbReference type="EMBL" id="KAI6656319.1"/>
    </source>
</evidence>
<keyword evidence="3" id="KW-0732">Signal</keyword>
<dbReference type="EMBL" id="JAKMXF010000144">
    <property type="protein sequence ID" value="KAI6656296.1"/>
    <property type="molecule type" value="Genomic_DNA"/>
</dbReference>
<name>A0AAV7K6B7_9METZ</name>
<dbReference type="GO" id="GO:0005634">
    <property type="term" value="C:nucleus"/>
    <property type="evidence" value="ECO:0007669"/>
    <property type="project" value="TreeGrafter"/>
</dbReference>
<keyword evidence="6" id="KW-1185">Reference proteome</keyword>
<accession>A0AAV7K6B7</accession>
<sequence length="169" mass="18764">MLVWLLIAVILSYNAHSYGVLALLEESSCQQLNTSCEECVKGLSGVNCYFCKGECLDLQGINSGVCTLEDINLGQCSLSALGLIVVISGAAFLVAVAGCATFCATIYCYCRFCRKKMRATHTQNRVDAEMSEMQERHAQRRSARTARGDELRRKYGLADEDDMSKYQRF</sequence>
<dbReference type="GO" id="GO:0005737">
    <property type="term" value="C:cytoplasm"/>
    <property type="evidence" value="ECO:0007669"/>
    <property type="project" value="TreeGrafter"/>
</dbReference>
<feature type="region of interest" description="Disordered" evidence="1">
    <location>
        <begin position="130"/>
        <end position="149"/>
    </location>
</feature>
<keyword evidence="2" id="KW-0812">Transmembrane</keyword>
<reference evidence="5 6" key="2">
    <citation type="journal article" date="2023" name="BMC Biol.">
        <title>The compact genome of the sponge Oopsacas minuta (Hexactinellida) is lacking key metazoan core genes.</title>
        <authorList>
            <person name="Santini S."/>
            <person name="Schenkelaars Q."/>
            <person name="Jourda C."/>
            <person name="Duchesne M."/>
            <person name="Belahbib H."/>
            <person name="Rocher C."/>
            <person name="Selva M."/>
            <person name="Riesgo A."/>
            <person name="Vervoort M."/>
            <person name="Leys S.P."/>
            <person name="Kodjabachian L."/>
            <person name="Le Bivic A."/>
            <person name="Borchiellini C."/>
            <person name="Claverie J.M."/>
            <person name="Renard E."/>
        </authorList>
    </citation>
    <scope>NUCLEOTIDE SEQUENCE [LARGE SCALE GENOMIC DNA]</scope>
    <source>
        <strain evidence="5">SPO-2</strain>
    </source>
</reference>
<keyword evidence="2" id="KW-1133">Transmembrane helix</keyword>
<dbReference type="AlphaFoldDB" id="A0AAV7K6B7"/>
<keyword evidence="2" id="KW-0472">Membrane</keyword>
<dbReference type="Proteomes" id="UP001165289">
    <property type="component" value="Unassembled WGS sequence"/>
</dbReference>
<organism evidence="5 6">
    <name type="scientific">Oopsacas minuta</name>
    <dbReference type="NCBI Taxonomy" id="111878"/>
    <lineage>
        <taxon>Eukaryota</taxon>
        <taxon>Metazoa</taxon>
        <taxon>Porifera</taxon>
        <taxon>Hexactinellida</taxon>
        <taxon>Hexasterophora</taxon>
        <taxon>Lyssacinosida</taxon>
        <taxon>Leucopsacidae</taxon>
        <taxon>Oopsacas</taxon>
    </lineage>
</organism>
<comment type="caution">
    <text evidence="5">The sequence shown here is derived from an EMBL/GenBank/DDBJ whole genome shotgun (WGS) entry which is preliminary data.</text>
</comment>
<evidence type="ECO:0000313" key="4">
    <source>
        <dbReference type="EMBL" id="KAI6656296.1"/>
    </source>
</evidence>
<protein>
    <submittedName>
        <fullName evidence="5">Pituitary tumor-transforming gene 1 protein-interacting protein isoform X1</fullName>
    </submittedName>
</protein>
<dbReference type="InterPro" id="IPR052304">
    <property type="entry name" value="PTTG1IP"/>
</dbReference>
<evidence type="ECO:0000256" key="2">
    <source>
        <dbReference type="SAM" id="Phobius"/>
    </source>
</evidence>
<dbReference type="GO" id="GO:0006606">
    <property type="term" value="P:protein import into nucleus"/>
    <property type="evidence" value="ECO:0007669"/>
    <property type="project" value="TreeGrafter"/>
</dbReference>
<gene>
    <name evidence="4" type="ORF">LOD99_1096</name>
    <name evidence="5" type="ORF">LOD99_1119</name>
</gene>
<dbReference type="EMBL" id="JAKMXF010000144">
    <property type="protein sequence ID" value="KAI6656319.1"/>
    <property type="molecule type" value="Genomic_DNA"/>
</dbReference>
<evidence type="ECO:0000256" key="3">
    <source>
        <dbReference type="SAM" id="SignalP"/>
    </source>
</evidence>
<feature type="signal peptide" evidence="3">
    <location>
        <begin position="1"/>
        <end position="17"/>
    </location>
</feature>
<feature type="chain" id="PRO_5044715936" evidence="3">
    <location>
        <begin position="18"/>
        <end position="169"/>
    </location>
</feature>
<dbReference type="PANTHER" id="PTHR15191:SF3">
    <property type="entry name" value="PITUITARY TUMOR-TRANSFORMING GENE PROTEIN-BINDING FACTOR"/>
    <property type="match status" value="1"/>
</dbReference>
<evidence type="ECO:0000256" key="1">
    <source>
        <dbReference type="SAM" id="MobiDB-lite"/>
    </source>
</evidence>
<feature type="transmembrane region" description="Helical" evidence="2">
    <location>
        <begin position="80"/>
        <end position="109"/>
    </location>
</feature>
<reference evidence="5" key="1">
    <citation type="submission" date="2022-02" db="EMBL/GenBank/DDBJ databases">
        <authorList>
            <person name="Santini S."/>
            <person name="Jourda C."/>
            <person name="Belahbib H."/>
            <person name="Rocher C."/>
            <person name="Selva M."/>
            <person name="Borchiellini C."/>
            <person name="Renard E."/>
        </authorList>
    </citation>
    <scope>NUCLEOTIDE SEQUENCE</scope>
    <source>
        <strain evidence="5">SPO-2</strain>
    </source>
</reference>
<dbReference type="PANTHER" id="PTHR15191">
    <property type="entry name" value="PROTEIN CBG20567"/>
    <property type="match status" value="1"/>
</dbReference>
<evidence type="ECO:0000313" key="6">
    <source>
        <dbReference type="Proteomes" id="UP001165289"/>
    </source>
</evidence>
<proteinExistence type="predicted"/>